<proteinExistence type="predicted"/>
<evidence type="ECO:0000313" key="8">
    <source>
        <dbReference type="EMBL" id="MBT9313579.1"/>
    </source>
</evidence>
<protein>
    <submittedName>
        <fullName evidence="8">Cytochrome b/b6 domain-containing protein</fullName>
    </submittedName>
</protein>
<keyword evidence="3 6" id="KW-0812">Transmembrane</keyword>
<evidence type="ECO:0000256" key="3">
    <source>
        <dbReference type="ARBA" id="ARBA00022692"/>
    </source>
</evidence>
<evidence type="ECO:0000256" key="5">
    <source>
        <dbReference type="ARBA" id="ARBA00023136"/>
    </source>
</evidence>
<keyword evidence="4 6" id="KW-1133">Transmembrane helix</keyword>
<keyword evidence="2" id="KW-1003">Cell membrane</keyword>
<comment type="subcellular location">
    <subcellularLocation>
        <location evidence="1">Cell membrane</location>
        <topology evidence="1">Multi-pass membrane protein</topology>
    </subcellularLocation>
</comment>
<accession>A0ABS5Y6T5</accession>
<feature type="transmembrane region" description="Helical" evidence="6">
    <location>
        <begin position="219"/>
        <end position="241"/>
    </location>
</feature>
<dbReference type="InterPro" id="IPR011577">
    <property type="entry name" value="Cyt_b561_bac/Ni-Hgenase"/>
</dbReference>
<evidence type="ECO:0000256" key="1">
    <source>
        <dbReference type="ARBA" id="ARBA00004651"/>
    </source>
</evidence>
<dbReference type="SUPFAM" id="SSF81342">
    <property type="entry name" value="Transmembrane di-heme cytochromes"/>
    <property type="match status" value="1"/>
</dbReference>
<feature type="domain" description="Cytochrome b561 bacterial/Ni-hydrogenase" evidence="7">
    <location>
        <begin position="9"/>
        <end position="163"/>
    </location>
</feature>
<comment type="caution">
    <text evidence="8">The sequence shown here is derived from an EMBL/GenBank/DDBJ whole genome shotgun (WGS) entry which is preliminary data.</text>
</comment>
<dbReference type="Pfam" id="PF01292">
    <property type="entry name" value="Ni_hydr_CYTB"/>
    <property type="match status" value="1"/>
</dbReference>
<evidence type="ECO:0000256" key="2">
    <source>
        <dbReference type="ARBA" id="ARBA00022475"/>
    </source>
</evidence>
<keyword evidence="5 6" id="KW-0472">Membrane</keyword>
<name>A0ABS5Y6T5_9CYAN</name>
<evidence type="ECO:0000256" key="4">
    <source>
        <dbReference type="ARBA" id="ARBA00022989"/>
    </source>
</evidence>
<evidence type="ECO:0000256" key="6">
    <source>
        <dbReference type="SAM" id="Phobius"/>
    </source>
</evidence>
<dbReference type="InterPro" id="IPR016174">
    <property type="entry name" value="Di-haem_cyt_TM"/>
</dbReference>
<feature type="transmembrane region" description="Helical" evidence="6">
    <location>
        <begin position="99"/>
        <end position="121"/>
    </location>
</feature>
<feature type="transmembrane region" description="Helical" evidence="6">
    <location>
        <begin position="141"/>
        <end position="161"/>
    </location>
</feature>
<dbReference type="RefSeq" id="WP_215619469.1">
    <property type="nucleotide sequence ID" value="NZ_JADOER010000014.1"/>
</dbReference>
<sequence>MKPPFLYQPFLLRCLHGITGLCLVLAMVTAAWTYNTYDGRWGQLPLPNYQEIEGIHGTFGLYTLLIFPAFVFYAFRRGHKRLGQADSLPQLTQKIGTPVWWYTLSRCVNTVTLLALTFALFSGKMMDEKWLPQGELDHFWYYGHLISWVVMGVAIALHLLMNAKVGGIPFLLSMLNSKFLAQDSPKLWKNHILAWWSNTQLSSWSDPISIMSKRPKLELIIWFSLIAAWLISLTKELLGLLNTVGI</sequence>
<keyword evidence="9" id="KW-1185">Reference proteome</keyword>
<evidence type="ECO:0000259" key="7">
    <source>
        <dbReference type="Pfam" id="PF01292"/>
    </source>
</evidence>
<organism evidence="8 9">
    <name type="scientific">Leptothoe kymatousa TAU-MAC 1615</name>
    <dbReference type="NCBI Taxonomy" id="2364775"/>
    <lineage>
        <taxon>Bacteria</taxon>
        <taxon>Bacillati</taxon>
        <taxon>Cyanobacteriota</taxon>
        <taxon>Cyanophyceae</taxon>
        <taxon>Nodosilineales</taxon>
        <taxon>Cymatolegaceae</taxon>
        <taxon>Leptothoe</taxon>
        <taxon>Leptothoe kymatousa</taxon>
    </lineage>
</organism>
<reference evidence="8 9" key="1">
    <citation type="journal article" date="2021" name="Mar. Drugs">
        <title>Genome Reduction and Secondary Metabolism of the Marine Sponge-Associated Cyanobacterium Leptothoe.</title>
        <authorList>
            <person name="Konstantinou D."/>
            <person name="Popin R.V."/>
            <person name="Fewer D.P."/>
            <person name="Sivonen K."/>
            <person name="Gkelis S."/>
        </authorList>
    </citation>
    <scope>NUCLEOTIDE SEQUENCE [LARGE SCALE GENOMIC DNA]</scope>
    <source>
        <strain evidence="8 9">TAU-MAC 1615</strain>
    </source>
</reference>
<gene>
    <name evidence="8" type="ORF">IXB28_15305</name>
</gene>
<dbReference type="Proteomes" id="UP001196661">
    <property type="component" value="Unassembled WGS sequence"/>
</dbReference>
<feature type="transmembrane region" description="Helical" evidence="6">
    <location>
        <begin position="54"/>
        <end position="75"/>
    </location>
</feature>
<feature type="transmembrane region" description="Helical" evidence="6">
    <location>
        <begin position="12"/>
        <end position="34"/>
    </location>
</feature>
<evidence type="ECO:0000313" key="9">
    <source>
        <dbReference type="Proteomes" id="UP001196661"/>
    </source>
</evidence>
<dbReference type="EMBL" id="JADOER010000014">
    <property type="protein sequence ID" value="MBT9313579.1"/>
    <property type="molecule type" value="Genomic_DNA"/>
</dbReference>